<dbReference type="EMBL" id="CAJNOQ010008065">
    <property type="protein sequence ID" value="CAF1187262.1"/>
    <property type="molecule type" value="Genomic_DNA"/>
</dbReference>
<gene>
    <name evidence="1" type="ORF">GPM918_LOCUS23014</name>
    <name evidence="2" type="ORF">OVA965_LOCUS30806</name>
    <name evidence="3" type="ORF">SRO942_LOCUS23014</name>
    <name evidence="4" type="ORF">TMI583_LOCUS31613</name>
</gene>
<evidence type="ECO:0000313" key="4">
    <source>
        <dbReference type="EMBL" id="CAF4161717.1"/>
    </source>
</evidence>
<dbReference type="EMBL" id="CAJOBA010044282">
    <property type="protein sequence ID" value="CAF4161717.1"/>
    <property type="molecule type" value="Genomic_DNA"/>
</dbReference>
<dbReference type="Proteomes" id="UP000681722">
    <property type="component" value="Unassembled WGS sequence"/>
</dbReference>
<dbReference type="EMBL" id="CAJOBC010008067">
    <property type="protein sequence ID" value="CAF3951547.1"/>
    <property type="molecule type" value="Genomic_DNA"/>
</dbReference>
<keyword evidence="5" id="KW-1185">Reference proteome</keyword>
<evidence type="ECO:0000313" key="3">
    <source>
        <dbReference type="EMBL" id="CAF3951547.1"/>
    </source>
</evidence>
<dbReference type="OrthoDB" id="10671480at2759"/>
<dbReference type="Proteomes" id="UP000682733">
    <property type="component" value="Unassembled WGS sequence"/>
</dbReference>
<comment type="caution">
    <text evidence="1">The sequence shown here is derived from an EMBL/GenBank/DDBJ whole genome shotgun (WGS) entry which is preliminary data.</text>
</comment>
<dbReference type="AlphaFoldDB" id="A0A814VHQ6"/>
<evidence type="ECO:0000313" key="1">
    <source>
        <dbReference type="EMBL" id="CAF1187262.1"/>
    </source>
</evidence>
<sequence>MNNDFDDVLTMNQGKFDIEKDMNTAFINSQLGRDVHLWIYEKDRLTICEPHETFTNFGMALIGIHKHIKQKVVFHNQIDKERNIQIICSATTEQSSKMFYVPTDEIVLRSKEIMEIDIVFSPPNEINTYELDYDIKLDHNVIKKGFHVPAKVVRVDVELSSNIIDFGYIPSNRHEPLENQLI</sequence>
<name>A0A814VHQ6_9BILA</name>
<evidence type="ECO:0000313" key="2">
    <source>
        <dbReference type="EMBL" id="CAF1351218.1"/>
    </source>
</evidence>
<protein>
    <submittedName>
        <fullName evidence="1">Uncharacterized protein</fullName>
    </submittedName>
</protein>
<dbReference type="Proteomes" id="UP000677228">
    <property type="component" value="Unassembled WGS sequence"/>
</dbReference>
<accession>A0A814VHQ6</accession>
<dbReference type="Proteomes" id="UP000663829">
    <property type="component" value="Unassembled WGS sequence"/>
</dbReference>
<reference evidence="1" key="1">
    <citation type="submission" date="2021-02" db="EMBL/GenBank/DDBJ databases">
        <authorList>
            <person name="Nowell W R."/>
        </authorList>
    </citation>
    <scope>NUCLEOTIDE SEQUENCE</scope>
</reference>
<evidence type="ECO:0000313" key="5">
    <source>
        <dbReference type="Proteomes" id="UP000663829"/>
    </source>
</evidence>
<proteinExistence type="predicted"/>
<organism evidence="1 5">
    <name type="scientific">Didymodactylos carnosus</name>
    <dbReference type="NCBI Taxonomy" id="1234261"/>
    <lineage>
        <taxon>Eukaryota</taxon>
        <taxon>Metazoa</taxon>
        <taxon>Spiralia</taxon>
        <taxon>Gnathifera</taxon>
        <taxon>Rotifera</taxon>
        <taxon>Eurotatoria</taxon>
        <taxon>Bdelloidea</taxon>
        <taxon>Philodinida</taxon>
        <taxon>Philodinidae</taxon>
        <taxon>Didymodactylos</taxon>
    </lineage>
</organism>
<dbReference type="EMBL" id="CAJNOK010022646">
    <property type="protein sequence ID" value="CAF1351218.1"/>
    <property type="molecule type" value="Genomic_DNA"/>
</dbReference>